<comment type="subcellular location">
    <subcellularLocation>
        <location evidence="1">Membrane</location>
        <topology evidence="1">Multi-pass membrane protein</topology>
    </subcellularLocation>
</comment>
<dbReference type="SUPFAM" id="SSF103473">
    <property type="entry name" value="MFS general substrate transporter"/>
    <property type="match status" value="1"/>
</dbReference>
<dbReference type="InterPro" id="IPR018456">
    <property type="entry name" value="PTR2_symporter_CS"/>
</dbReference>
<evidence type="ECO:0000313" key="7">
    <source>
        <dbReference type="EMBL" id="KAG9453321.1"/>
    </source>
</evidence>
<comment type="similarity">
    <text evidence="2">Belongs to the major facilitator superfamily. Proton-dependent oligopeptide transporter (POT/PTR) (TC 2.A.17) family.</text>
</comment>
<feature type="transmembrane region" description="Helical" evidence="6">
    <location>
        <begin position="490"/>
        <end position="512"/>
    </location>
</feature>
<keyword evidence="3 6" id="KW-0812">Transmembrane</keyword>
<sequence length="569" mass="62085">MSCRESLQAPIPTDEDRAQEELKCGPKHGGWITFPFIAGNMMGQGLAWNGVNSNLIVYLIQQFNVKSIDATQVANIVNGCTNLAPIAGAIIADSYFGCFSVITVATAVSMLGMLLLTLSATIRSLQPPACQPGSNACKSASSGQFAVLYAALALLAVGVGGTRFNSTTMGANQFHKAKDQNSYFNWFFFTMYVAFITGSTLIVYIDDNVSWGWGYGVCLAANAISLALILIGKRYYCKVEAKGSPFTRLLCVVLAAVGKRKVATPSGGEGYYHGNTQSAKTEYPQPTSSFSFFNHAAIKVEGDIDETGAVSKPWRLCTVEQVEDLKTLIRIFPIWSTSIFLSTPIAIQTNLTVLQALSMDRQLSPHFKVPAGTFITFSLLAAAIALPILDRFLYPSWQRLASHYPTPLQRVGLGHVLTIIAMTGFAVVESRRLNIVRSHHLEDVPGSVAHMSAFWLVPSLILVGVGESLHFPGQVEMYYQEFPVALRNTASAMVALLVGVGYYLSSAITDLVQRLTAWLPNDINNGRLDNVYWMLAVLGAFNFVYFLLCARIYKYQNATKEETELSSSV</sequence>
<evidence type="ECO:0000313" key="8">
    <source>
        <dbReference type="Proteomes" id="UP000825729"/>
    </source>
</evidence>
<evidence type="ECO:0000256" key="6">
    <source>
        <dbReference type="SAM" id="Phobius"/>
    </source>
</evidence>
<dbReference type="PROSITE" id="PS01022">
    <property type="entry name" value="PTR2_1"/>
    <property type="match status" value="1"/>
</dbReference>
<evidence type="ECO:0000256" key="5">
    <source>
        <dbReference type="ARBA" id="ARBA00023136"/>
    </source>
</evidence>
<proteinExistence type="inferred from homology"/>
<dbReference type="CDD" id="cd17416">
    <property type="entry name" value="MFS_NPF1_2"/>
    <property type="match status" value="1"/>
</dbReference>
<evidence type="ECO:0000256" key="3">
    <source>
        <dbReference type="ARBA" id="ARBA00022692"/>
    </source>
</evidence>
<dbReference type="GO" id="GO:0022857">
    <property type="term" value="F:transmembrane transporter activity"/>
    <property type="evidence" value="ECO:0007669"/>
    <property type="project" value="InterPro"/>
</dbReference>
<dbReference type="GO" id="GO:0016020">
    <property type="term" value="C:membrane"/>
    <property type="evidence" value="ECO:0007669"/>
    <property type="project" value="UniProtKB-SubCell"/>
</dbReference>
<keyword evidence="4 6" id="KW-1133">Transmembrane helix</keyword>
<keyword evidence="8" id="KW-1185">Reference proteome</keyword>
<evidence type="ECO:0000256" key="1">
    <source>
        <dbReference type="ARBA" id="ARBA00004141"/>
    </source>
</evidence>
<dbReference type="InterPro" id="IPR036259">
    <property type="entry name" value="MFS_trans_sf"/>
</dbReference>
<name>A0AAV7EXW4_ARIFI</name>
<dbReference type="Pfam" id="PF00854">
    <property type="entry name" value="PTR2"/>
    <property type="match status" value="1"/>
</dbReference>
<dbReference type="PANTHER" id="PTHR11654">
    <property type="entry name" value="OLIGOPEPTIDE TRANSPORTER-RELATED"/>
    <property type="match status" value="1"/>
</dbReference>
<gene>
    <name evidence="7" type="ORF">H6P81_006225</name>
</gene>
<feature type="transmembrane region" description="Helical" evidence="6">
    <location>
        <begin position="410"/>
        <end position="428"/>
    </location>
</feature>
<dbReference type="Gene3D" id="1.20.1250.20">
    <property type="entry name" value="MFS general substrate transporter like domains"/>
    <property type="match status" value="1"/>
</dbReference>
<comment type="caution">
    <text evidence="7">The sequence shown here is derived from an EMBL/GenBank/DDBJ whole genome shotgun (WGS) entry which is preliminary data.</text>
</comment>
<dbReference type="EMBL" id="JAINDJ010000003">
    <property type="protein sequence ID" value="KAG9453321.1"/>
    <property type="molecule type" value="Genomic_DNA"/>
</dbReference>
<organism evidence="7 8">
    <name type="scientific">Aristolochia fimbriata</name>
    <name type="common">White veined hardy Dutchman's pipe vine</name>
    <dbReference type="NCBI Taxonomy" id="158543"/>
    <lineage>
        <taxon>Eukaryota</taxon>
        <taxon>Viridiplantae</taxon>
        <taxon>Streptophyta</taxon>
        <taxon>Embryophyta</taxon>
        <taxon>Tracheophyta</taxon>
        <taxon>Spermatophyta</taxon>
        <taxon>Magnoliopsida</taxon>
        <taxon>Magnoliidae</taxon>
        <taxon>Piperales</taxon>
        <taxon>Aristolochiaceae</taxon>
        <taxon>Aristolochia</taxon>
    </lineage>
</organism>
<feature type="transmembrane region" description="Helical" evidence="6">
    <location>
        <begin position="367"/>
        <end position="389"/>
    </location>
</feature>
<feature type="transmembrane region" description="Helical" evidence="6">
    <location>
        <begin position="211"/>
        <end position="232"/>
    </location>
</feature>
<accession>A0AAV7EXW4</accession>
<evidence type="ECO:0000256" key="4">
    <source>
        <dbReference type="ARBA" id="ARBA00022989"/>
    </source>
</evidence>
<feature type="transmembrane region" description="Helical" evidence="6">
    <location>
        <begin position="142"/>
        <end position="162"/>
    </location>
</feature>
<dbReference type="Proteomes" id="UP000825729">
    <property type="component" value="Unassembled WGS sequence"/>
</dbReference>
<feature type="transmembrane region" description="Helical" evidence="6">
    <location>
        <begin position="532"/>
        <end position="553"/>
    </location>
</feature>
<dbReference type="InterPro" id="IPR000109">
    <property type="entry name" value="POT_fam"/>
</dbReference>
<feature type="transmembrane region" description="Helical" evidence="6">
    <location>
        <begin position="183"/>
        <end position="205"/>
    </location>
</feature>
<reference evidence="7 8" key="1">
    <citation type="submission" date="2021-07" db="EMBL/GenBank/DDBJ databases">
        <title>The Aristolochia fimbriata genome: insights into angiosperm evolution, floral development and chemical biosynthesis.</title>
        <authorList>
            <person name="Jiao Y."/>
        </authorList>
    </citation>
    <scope>NUCLEOTIDE SEQUENCE [LARGE SCALE GENOMIC DNA]</scope>
    <source>
        <strain evidence="7">IBCAS-2021</strain>
        <tissue evidence="7">Leaf</tissue>
    </source>
</reference>
<keyword evidence="5 6" id="KW-0472">Membrane</keyword>
<dbReference type="GO" id="GO:0006857">
    <property type="term" value="P:oligopeptide transport"/>
    <property type="evidence" value="ECO:0007669"/>
    <property type="project" value="InterPro"/>
</dbReference>
<dbReference type="AlphaFoldDB" id="A0AAV7EXW4"/>
<protein>
    <submittedName>
        <fullName evidence="7">Uncharacterized protein</fullName>
    </submittedName>
</protein>
<feature type="transmembrane region" description="Helical" evidence="6">
    <location>
        <begin position="95"/>
        <end position="122"/>
    </location>
</feature>
<evidence type="ECO:0000256" key="2">
    <source>
        <dbReference type="ARBA" id="ARBA00005982"/>
    </source>
</evidence>